<dbReference type="GO" id="GO:0016116">
    <property type="term" value="P:carotenoid metabolic process"/>
    <property type="evidence" value="ECO:0007669"/>
    <property type="project" value="InterPro"/>
</dbReference>
<dbReference type="EMBL" id="CP025704">
    <property type="protein sequence ID" value="AUN97061.1"/>
    <property type="molecule type" value="Genomic_DNA"/>
</dbReference>
<dbReference type="InterPro" id="IPR002937">
    <property type="entry name" value="Amino_oxidase"/>
</dbReference>
<dbReference type="AlphaFoldDB" id="A0A2K9NNF8"/>
<evidence type="ECO:0000313" key="2">
    <source>
        <dbReference type="Proteomes" id="UP000235584"/>
    </source>
</evidence>
<dbReference type="InterPro" id="IPR036188">
    <property type="entry name" value="FAD/NAD-bd_sf"/>
</dbReference>
<dbReference type="PANTHER" id="PTHR46313">
    <property type="match status" value="1"/>
</dbReference>
<protein>
    <submittedName>
        <fullName evidence="1">Uncharacterized protein</fullName>
    </submittedName>
</protein>
<accession>A0A2K9NNF8</accession>
<organism evidence="1 2">
    <name type="scientific">Bacteriovorax stolpii</name>
    <name type="common">Bdellovibrio stolpii</name>
    <dbReference type="NCBI Taxonomy" id="960"/>
    <lineage>
        <taxon>Bacteria</taxon>
        <taxon>Pseudomonadati</taxon>
        <taxon>Bdellovibrionota</taxon>
        <taxon>Bacteriovoracia</taxon>
        <taxon>Bacteriovoracales</taxon>
        <taxon>Bacteriovoracaceae</taxon>
        <taxon>Bacteriovorax</taxon>
    </lineage>
</organism>
<dbReference type="Gene3D" id="3.90.660.10">
    <property type="match status" value="1"/>
</dbReference>
<proteinExistence type="predicted"/>
<keyword evidence="2" id="KW-1185">Reference proteome</keyword>
<sequence>MEFDYIVIGAGSSGLTFAALMEKKGFKVAVLEAHSLPGGCSSYFEREGYTFDAGATTLSGLKENRPLFNLIKELNLPLNLTAIDPGIVSILPDKTIFRFKDQKKWRNELEKKFPGIDHEKLWSRLSDIEEKGWHLSSAFKNIPLRSIGAVTGFLKLDTLKALSSLPALFTSVESELRALKINDSGYLSMLDELLFITAQNHMSDTPLLMGAMGLSYPDDTYYATGGMKAFSKALAAKCSHIFYRHTVKKITPLNDGQNGFEVVTSKQTIRGKKVVSTIPIWNHSELFDEKRVKAFFQRYPAPDPSACWSAFMIYLTIPLNEKREGLYYQIHTDSIPHCKTRSFFVSLSHPHDQERSINGRQVVTISTHTKSKEWMNLTKEDYQKKKEECAQFILNVLKEKFDLKDEDLKNVMTGTPKTFIKYTHRFHGLVGGIPHSLRRNPIDFLVARSPVQNFYMLGDTQYPGQGIAAVVLGAQNLCEFLD</sequence>
<gene>
    <name evidence="1" type="ORF">C0V70_02850</name>
</gene>
<dbReference type="OrthoDB" id="9789960at2"/>
<dbReference type="KEGG" id="bsto:C0V70_02850"/>
<dbReference type="SUPFAM" id="SSF51905">
    <property type="entry name" value="FAD/NAD(P)-binding domain"/>
    <property type="match status" value="1"/>
</dbReference>
<dbReference type="Proteomes" id="UP000235584">
    <property type="component" value="Chromosome"/>
</dbReference>
<dbReference type="InterPro" id="IPR045892">
    <property type="entry name" value="CrtISO-like"/>
</dbReference>
<reference evidence="1 2" key="1">
    <citation type="submission" date="2018-01" db="EMBL/GenBank/DDBJ databases">
        <title>Complete genome sequence of Bacteriovorax stolpii DSM12778.</title>
        <authorList>
            <person name="Tang B."/>
            <person name="Chang J."/>
        </authorList>
    </citation>
    <scope>NUCLEOTIDE SEQUENCE [LARGE SCALE GENOMIC DNA]</scope>
    <source>
        <strain evidence="1 2">DSM 12778</strain>
    </source>
</reference>
<name>A0A2K9NNF8_BACTC</name>
<dbReference type="RefSeq" id="WP_102242356.1">
    <property type="nucleotide sequence ID" value="NZ_CP025704.1"/>
</dbReference>
<dbReference type="Gene3D" id="3.50.50.60">
    <property type="entry name" value="FAD/NAD(P)-binding domain"/>
    <property type="match status" value="2"/>
</dbReference>
<dbReference type="PANTHER" id="PTHR46313:SF3">
    <property type="entry name" value="PROLYCOPENE ISOMERASE, CHLOROPLASTIC"/>
    <property type="match status" value="1"/>
</dbReference>
<dbReference type="Pfam" id="PF01593">
    <property type="entry name" value="Amino_oxidase"/>
    <property type="match status" value="1"/>
</dbReference>
<dbReference type="GO" id="GO:0016491">
    <property type="term" value="F:oxidoreductase activity"/>
    <property type="evidence" value="ECO:0007669"/>
    <property type="project" value="InterPro"/>
</dbReference>
<evidence type="ECO:0000313" key="1">
    <source>
        <dbReference type="EMBL" id="AUN97061.1"/>
    </source>
</evidence>